<comment type="caution">
    <text evidence="1">The sequence shown here is derived from an EMBL/GenBank/DDBJ whole genome shotgun (WGS) entry which is preliminary data.</text>
</comment>
<accession>A0ABD0ZM76</accession>
<proteinExistence type="predicted"/>
<organism evidence="1 2">
    <name type="scientific">Cardamine amara subsp. amara</name>
    <dbReference type="NCBI Taxonomy" id="228776"/>
    <lineage>
        <taxon>Eukaryota</taxon>
        <taxon>Viridiplantae</taxon>
        <taxon>Streptophyta</taxon>
        <taxon>Embryophyta</taxon>
        <taxon>Tracheophyta</taxon>
        <taxon>Spermatophyta</taxon>
        <taxon>Magnoliopsida</taxon>
        <taxon>eudicotyledons</taxon>
        <taxon>Gunneridae</taxon>
        <taxon>Pentapetalae</taxon>
        <taxon>rosids</taxon>
        <taxon>malvids</taxon>
        <taxon>Brassicales</taxon>
        <taxon>Brassicaceae</taxon>
        <taxon>Cardamineae</taxon>
        <taxon>Cardamine</taxon>
    </lineage>
</organism>
<dbReference type="EMBL" id="JBANAX010000719">
    <property type="protein sequence ID" value="KAL1195742.1"/>
    <property type="molecule type" value="Genomic_DNA"/>
</dbReference>
<dbReference type="CDD" id="cd09272">
    <property type="entry name" value="RNase_HI_RT_Ty1"/>
    <property type="match status" value="1"/>
</dbReference>
<gene>
    <name evidence="1" type="ORF">V5N11_000212</name>
</gene>
<dbReference type="AlphaFoldDB" id="A0ABD0ZM76"/>
<protein>
    <submittedName>
        <fullName evidence="1">Retrovirus-related Pol polyprotein from transposon RE1</fullName>
    </submittedName>
</protein>
<dbReference type="Proteomes" id="UP001558713">
    <property type="component" value="Unassembled WGS sequence"/>
</dbReference>
<evidence type="ECO:0000313" key="1">
    <source>
        <dbReference type="EMBL" id="KAL1195742.1"/>
    </source>
</evidence>
<sequence>MIKLKYECEKPINYKPKKNLKETKRKSLTWGGCKNTRRSTTGFCIFLGQSIISWSAKRQDSVSRSSTEAEYRAMSETASEITWISNLLRDLRIPQYRPTVLHCDNLSAVHLSVNPILHKSSKHFKIDYHYIRERVALRAIETRHVPAAQQIADIFTKSLPRTAFFFLRNKLGVGLPPTTSLRGAIRPTQETSLCIKDRAGNIQSQRKGQTIRLITKPTKISPTTSLSTAATSRYATALSVVPKASE</sequence>
<evidence type="ECO:0000313" key="2">
    <source>
        <dbReference type="Proteomes" id="UP001558713"/>
    </source>
</evidence>
<dbReference type="PANTHER" id="PTHR11439:SF463">
    <property type="entry name" value="REVERSE TRANSCRIPTASE TY1_COPIA-TYPE DOMAIN-CONTAINING PROTEIN"/>
    <property type="match status" value="1"/>
</dbReference>
<reference evidence="1 2" key="1">
    <citation type="submission" date="2024-04" db="EMBL/GenBank/DDBJ databases">
        <title>Genome assembly C_amara_ONT_v2.</title>
        <authorList>
            <person name="Yant L."/>
            <person name="Moore C."/>
            <person name="Slenker M."/>
        </authorList>
    </citation>
    <scope>NUCLEOTIDE SEQUENCE [LARGE SCALE GENOMIC DNA]</scope>
    <source>
        <tissue evidence="1">Leaf</tissue>
    </source>
</reference>
<keyword evidence="2" id="KW-1185">Reference proteome</keyword>
<dbReference type="PANTHER" id="PTHR11439">
    <property type="entry name" value="GAG-POL-RELATED RETROTRANSPOSON"/>
    <property type="match status" value="1"/>
</dbReference>
<name>A0ABD0ZM76_CARAN</name>